<dbReference type="PANTHER" id="PTHR43162">
    <property type="match status" value="1"/>
</dbReference>
<dbReference type="Gene3D" id="3.90.25.10">
    <property type="entry name" value="UDP-galactose 4-epimerase, domain 1"/>
    <property type="match status" value="1"/>
</dbReference>
<dbReference type="Proteomes" id="UP001527866">
    <property type="component" value="Unassembled WGS sequence"/>
</dbReference>
<dbReference type="Gene3D" id="3.40.50.720">
    <property type="entry name" value="NAD(P)-binding Rossmann-like Domain"/>
    <property type="match status" value="1"/>
</dbReference>
<comment type="caution">
    <text evidence="1">The sequence shown here is derived from an EMBL/GenBank/DDBJ whole genome shotgun (WGS) entry which is preliminary data.</text>
</comment>
<evidence type="ECO:0000313" key="2">
    <source>
        <dbReference type="Proteomes" id="UP001527866"/>
    </source>
</evidence>
<dbReference type="EMBL" id="JAQFWQ010000020">
    <property type="protein sequence ID" value="MDA2810890.1"/>
    <property type="molecule type" value="Genomic_DNA"/>
</dbReference>
<dbReference type="InterPro" id="IPR036291">
    <property type="entry name" value="NAD(P)-bd_dom_sf"/>
</dbReference>
<evidence type="ECO:0000313" key="1">
    <source>
        <dbReference type="EMBL" id="MDA2810890.1"/>
    </source>
</evidence>
<name>A0ABT4U373_9ACTN</name>
<gene>
    <name evidence="1" type="ORF">O4J56_09610</name>
</gene>
<keyword evidence="2" id="KW-1185">Reference proteome</keyword>
<dbReference type="RefSeq" id="WP_270685264.1">
    <property type="nucleotide sequence ID" value="NZ_JAQFWQ010000020.1"/>
</dbReference>
<sequence length="274" mass="29163">MSILVTGGTGTTGSRVARKLAERGHAHRVASRRAADGRVPFDWYAPSTHAGALEGTTALYLVAPIGEPDPEPVMGPFLERAAEAGVRRAVLLSGAPIEPGTPGLGRVHTRLGDLFGEWAVLRPTWFADNFTGDHLQGQLARERGEIVSATGTGRVPFVAAEDIAEVAVAALTDAVPHDTDHVITGPRAVTYQEVAEMLGRAMGRTVRHRALSADELAEYWEKEGMDPDFARLLADMDTAIAAGAEDRTTTAVPDTTGRPPRTLEEVFAEALAAR</sequence>
<proteinExistence type="predicted"/>
<reference evidence="1 2" key="1">
    <citation type="submission" date="2023-01" db="EMBL/GenBank/DDBJ databases">
        <title>Draft genome sequence of Nocardiopsis sp. RSe5-2 isolated from halophytes.</title>
        <authorList>
            <person name="Duangmal K."/>
            <person name="Chantavorakit T."/>
        </authorList>
    </citation>
    <scope>NUCLEOTIDE SEQUENCE [LARGE SCALE GENOMIC DNA]</scope>
    <source>
        <strain evidence="1 2">RSe5-2</strain>
    </source>
</reference>
<dbReference type="InterPro" id="IPR051604">
    <property type="entry name" value="Ergot_Alk_Oxidoreductase"/>
</dbReference>
<dbReference type="PANTHER" id="PTHR43162:SF1">
    <property type="entry name" value="PRESTALK A DIFFERENTIATION PROTEIN A"/>
    <property type="match status" value="1"/>
</dbReference>
<protein>
    <submittedName>
        <fullName evidence="1">Ergot alkaloid biosynthesis protein</fullName>
    </submittedName>
</protein>
<dbReference type="SUPFAM" id="SSF51735">
    <property type="entry name" value="NAD(P)-binding Rossmann-fold domains"/>
    <property type="match status" value="1"/>
</dbReference>
<accession>A0ABT4U373</accession>
<organism evidence="1 2">
    <name type="scientific">Nocardiopsis endophytica</name>
    <dbReference type="NCBI Taxonomy" id="3018445"/>
    <lineage>
        <taxon>Bacteria</taxon>
        <taxon>Bacillati</taxon>
        <taxon>Actinomycetota</taxon>
        <taxon>Actinomycetes</taxon>
        <taxon>Streptosporangiales</taxon>
        <taxon>Nocardiopsidaceae</taxon>
        <taxon>Nocardiopsis</taxon>
    </lineage>
</organism>